<evidence type="ECO:0000313" key="2">
    <source>
        <dbReference type="EMBL" id="KAK2976797.1"/>
    </source>
</evidence>
<evidence type="ECO:0000313" key="3">
    <source>
        <dbReference type="Proteomes" id="UP001187471"/>
    </source>
</evidence>
<organism evidence="2 3">
    <name type="scientific">Escallonia rubra</name>
    <dbReference type="NCBI Taxonomy" id="112253"/>
    <lineage>
        <taxon>Eukaryota</taxon>
        <taxon>Viridiplantae</taxon>
        <taxon>Streptophyta</taxon>
        <taxon>Embryophyta</taxon>
        <taxon>Tracheophyta</taxon>
        <taxon>Spermatophyta</taxon>
        <taxon>Magnoliopsida</taxon>
        <taxon>eudicotyledons</taxon>
        <taxon>Gunneridae</taxon>
        <taxon>Pentapetalae</taxon>
        <taxon>asterids</taxon>
        <taxon>campanulids</taxon>
        <taxon>Escalloniales</taxon>
        <taxon>Escalloniaceae</taxon>
        <taxon>Escallonia</taxon>
    </lineage>
</organism>
<dbReference type="GO" id="GO:0004553">
    <property type="term" value="F:hydrolase activity, hydrolyzing O-glycosyl compounds"/>
    <property type="evidence" value="ECO:0007669"/>
    <property type="project" value="InterPro"/>
</dbReference>
<dbReference type="Pfam" id="PF00232">
    <property type="entry name" value="Glyco_hydro_1"/>
    <property type="match status" value="1"/>
</dbReference>
<sequence>MSLPLIDLSHISTPQDTDTTNLYSYTSSPSMVQSASDWLHIYPKGIYKLLMYIKKKYNDMLIYITKNGN</sequence>
<reference evidence="2" key="1">
    <citation type="submission" date="2022-12" db="EMBL/GenBank/DDBJ databases">
        <title>Draft genome assemblies for two species of Escallonia (Escalloniales).</title>
        <authorList>
            <person name="Chanderbali A."/>
            <person name="Dervinis C."/>
            <person name="Anghel I."/>
            <person name="Soltis D."/>
            <person name="Soltis P."/>
            <person name="Zapata F."/>
        </authorList>
    </citation>
    <scope>NUCLEOTIDE SEQUENCE</scope>
    <source>
        <strain evidence="2">UCBG92.1500</strain>
        <tissue evidence="2">Leaf</tissue>
    </source>
</reference>
<protein>
    <submittedName>
        <fullName evidence="2">Uncharacterized protein</fullName>
    </submittedName>
</protein>
<dbReference type="GO" id="GO:0005975">
    <property type="term" value="P:carbohydrate metabolic process"/>
    <property type="evidence" value="ECO:0007669"/>
    <property type="project" value="InterPro"/>
</dbReference>
<dbReference type="SUPFAM" id="SSF51445">
    <property type="entry name" value="(Trans)glycosidases"/>
    <property type="match status" value="1"/>
</dbReference>
<gene>
    <name evidence="2" type="ORF">RJ640_015792</name>
</gene>
<dbReference type="AlphaFoldDB" id="A0AA88QXB9"/>
<dbReference type="InterPro" id="IPR017853">
    <property type="entry name" value="GH"/>
</dbReference>
<name>A0AA88QXB9_9ASTE</name>
<dbReference type="Gene3D" id="3.20.20.80">
    <property type="entry name" value="Glycosidases"/>
    <property type="match status" value="1"/>
</dbReference>
<dbReference type="InterPro" id="IPR001360">
    <property type="entry name" value="Glyco_hydro_1"/>
</dbReference>
<accession>A0AA88QXB9</accession>
<keyword evidence="3" id="KW-1185">Reference proteome</keyword>
<proteinExistence type="inferred from homology"/>
<evidence type="ECO:0000256" key="1">
    <source>
        <dbReference type="ARBA" id="ARBA00010838"/>
    </source>
</evidence>
<comment type="caution">
    <text evidence="2">The sequence shown here is derived from an EMBL/GenBank/DDBJ whole genome shotgun (WGS) entry which is preliminary data.</text>
</comment>
<comment type="similarity">
    <text evidence="1">Belongs to the glycosyl hydrolase 1 family.</text>
</comment>
<dbReference type="EMBL" id="JAVXUO010002038">
    <property type="protein sequence ID" value="KAK2976797.1"/>
    <property type="molecule type" value="Genomic_DNA"/>
</dbReference>
<dbReference type="Proteomes" id="UP001187471">
    <property type="component" value="Unassembled WGS sequence"/>
</dbReference>